<dbReference type="HOGENOM" id="CLU_113188_2_0_6"/>
<reference evidence="1 2" key="1">
    <citation type="submission" date="2013-02" db="EMBL/GenBank/DDBJ databases">
        <title>The Genome Sequence of Acinetobacter guillouiae NIPH 991.</title>
        <authorList>
            <consortium name="The Broad Institute Genome Sequencing Platform"/>
            <consortium name="The Broad Institute Genome Sequencing Center for Infectious Disease"/>
            <person name="Cerqueira G."/>
            <person name="Feldgarden M."/>
            <person name="Courvalin P."/>
            <person name="Perichon B."/>
            <person name="Grillot-Courvalin C."/>
            <person name="Clermont D."/>
            <person name="Rocha E."/>
            <person name="Yoon E.-J."/>
            <person name="Nemec A."/>
            <person name="Walker B."/>
            <person name="Young S.K."/>
            <person name="Zeng Q."/>
            <person name="Gargeya S."/>
            <person name="Fitzgerald M."/>
            <person name="Haas B."/>
            <person name="Abouelleil A."/>
            <person name="Alvarado L."/>
            <person name="Arachchi H.M."/>
            <person name="Berlin A.M."/>
            <person name="Chapman S.B."/>
            <person name="Dewar J."/>
            <person name="Goldberg J."/>
            <person name="Griggs A."/>
            <person name="Gujja S."/>
            <person name="Hansen M."/>
            <person name="Howarth C."/>
            <person name="Imamovic A."/>
            <person name="Larimer J."/>
            <person name="McCowan C."/>
            <person name="Murphy C."/>
            <person name="Neiman D."/>
            <person name="Pearson M."/>
            <person name="Priest M."/>
            <person name="Roberts A."/>
            <person name="Saif S."/>
            <person name="Shea T."/>
            <person name="Sisk P."/>
            <person name="Sykes S."/>
            <person name="Wortman J."/>
            <person name="Nusbaum C."/>
            <person name="Birren B."/>
        </authorList>
    </citation>
    <scope>NUCLEOTIDE SEQUENCE [LARGE SCALE GENOMIC DNA]</scope>
    <source>
        <strain evidence="1 2">NIPH 991</strain>
    </source>
</reference>
<dbReference type="EMBL" id="APPJ01000011">
    <property type="protein sequence ID" value="ENV17008.1"/>
    <property type="molecule type" value="Genomic_DNA"/>
</dbReference>
<comment type="caution">
    <text evidence="1">The sequence shown here is derived from an EMBL/GenBank/DDBJ whole genome shotgun (WGS) entry which is preliminary data.</text>
</comment>
<proteinExistence type="predicted"/>
<dbReference type="Pfam" id="PF05488">
    <property type="entry name" value="PAAR_motif"/>
    <property type="match status" value="1"/>
</dbReference>
<name>N8YBL2_ACIGI</name>
<dbReference type="RefSeq" id="WP_004820968.1">
    <property type="nucleotide sequence ID" value="NZ_KB849456.1"/>
</dbReference>
<evidence type="ECO:0000313" key="1">
    <source>
        <dbReference type="EMBL" id="ENV17008.1"/>
    </source>
</evidence>
<dbReference type="CDD" id="cd14744">
    <property type="entry name" value="PAAR_CT_2"/>
    <property type="match status" value="1"/>
</dbReference>
<gene>
    <name evidence="1" type="ORF">F964_02757</name>
</gene>
<dbReference type="InterPro" id="IPR008727">
    <property type="entry name" value="PAAR_motif"/>
</dbReference>
<dbReference type="PATRIC" id="fig|1217656.3.peg.2700"/>
<accession>N8YBL2</accession>
<evidence type="ECO:0008006" key="3">
    <source>
        <dbReference type="Google" id="ProtNLM"/>
    </source>
</evidence>
<evidence type="ECO:0000313" key="2">
    <source>
        <dbReference type="Proteomes" id="UP000013148"/>
    </source>
</evidence>
<organism evidence="1 2">
    <name type="scientific">Acinetobacter guillouiae NIPH 991</name>
    <dbReference type="NCBI Taxonomy" id="1217656"/>
    <lineage>
        <taxon>Bacteria</taxon>
        <taxon>Pseudomonadati</taxon>
        <taxon>Pseudomonadota</taxon>
        <taxon>Gammaproteobacteria</taxon>
        <taxon>Moraxellales</taxon>
        <taxon>Moraxellaceae</taxon>
        <taxon>Acinetobacter</taxon>
    </lineage>
</organism>
<dbReference type="eggNOG" id="ENOG502ZGGP">
    <property type="taxonomic scope" value="Bacteria"/>
</dbReference>
<sequence length="183" mass="20085">MAKGFAIHNSMTNHGGIIQATQQRTSQMGNLFLCAGDGHFCPKCKCWSTIQPSHNHIIMDGKPVAYVDDLLSCGAKILPKQDHVVGTSQGSLYIRSSGSKEPLQNSFIDKVISTNFGLQHQLLNETTNEPITELPYRIIRASGEVIEGITDAEGKTQAIDSGNEEEQVQFIIPVLSEPMESWE</sequence>
<keyword evidence="2" id="KW-1185">Reference proteome</keyword>
<dbReference type="Proteomes" id="UP000013148">
    <property type="component" value="Unassembled WGS sequence"/>
</dbReference>
<dbReference type="AlphaFoldDB" id="N8YBL2"/>
<protein>
    <recommendedName>
        <fullName evidence="3">PAAR domain-containing protein</fullName>
    </recommendedName>
</protein>